<reference evidence="1" key="1">
    <citation type="submission" date="2018-05" db="EMBL/GenBank/DDBJ databases">
        <authorList>
            <person name="Lanie J.A."/>
            <person name="Ng W.-L."/>
            <person name="Kazmierczak K.M."/>
            <person name="Andrzejewski T.M."/>
            <person name="Davidsen T.M."/>
            <person name="Wayne K.J."/>
            <person name="Tettelin H."/>
            <person name="Glass J.I."/>
            <person name="Rusch D."/>
            <person name="Podicherti R."/>
            <person name="Tsui H.-C.T."/>
            <person name="Winkler M.E."/>
        </authorList>
    </citation>
    <scope>NUCLEOTIDE SEQUENCE</scope>
</reference>
<dbReference type="InterPro" id="IPR036278">
    <property type="entry name" value="Sialidase_sf"/>
</dbReference>
<gene>
    <name evidence="1" type="ORF">METZ01_LOCUS139010</name>
</gene>
<accession>A0A381ZA38</accession>
<sequence length="405" mass="45826">MKQTIYLFLIILISSCTTKHENLSPQYEILDLPSVSSMNSISPSLSTYSTNDVMMSWIEKTMNGHRLLFTELENNHWTKPKEISSGSNWFVNWADFPSIIKLDKNTYAAHWLERREAGGYAYDTYISMSHDEGKTWNKKIITHDDGTDTEHGFVSLFNDNNQLGFVYLDGRKMLSNDHSDSYESGMTLRYGRISKDGTLTKQLELDKLVCECCQTDVATTDKGVLAVYRNRSEDETRDIYITHSANQQWSKGYPINQDGWQISGCPVNGPKIVTNNNEVMVAWFTVANEEPVIRFTKSEDYGKSFGSPVDIASGGNVLGHVDTAIDDNGTTWIIWQKKTQNSTELILSNVLNNNELGIQRIIYEGNDMPRFSNPQIAYSSKQLVIAWTKNSDDATSVSTVRIPII</sequence>
<dbReference type="CDD" id="cd15482">
    <property type="entry name" value="Sialidase_non-viral"/>
    <property type="match status" value="1"/>
</dbReference>
<name>A0A381ZA38_9ZZZZ</name>
<dbReference type="PROSITE" id="PS51257">
    <property type="entry name" value="PROKAR_LIPOPROTEIN"/>
    <property type="match status" value="1"/>
</dbReference>
<protein>
    <recommendedName>
        <fullName evidence="2">Sialidase domain-containing protein</fullName>
    </recommendedName>
</protein>
<proteinExistence type="predicted"/>
<evidence type="ECO:0008006" key="2">
    <source>
        <dbReference type="Google" id="ProtNLM"/>
    </source>
</evidence>
<dbReference type="SUPFAM" id="SSF50939">
    <property type="entry name" value="Sialidases"/>
    <property type="match status" value="1"/>
</dbReference>
<organism evidence="1">
    <name type="scientific">marine metagenome</name>
    <dbReference type="NCBI Taxonomy" id="408172"/>
    <lineage>
        <taxon>unclassified sequences</taxon>
        <taxon>metagenomes</taxon>
        <taxon>ecological metagenomes</taxon>
    </lineage>
</organism>
<dbReference type="AlphaFoldDB" id="A0A381ZA38"/>
<evidence type="ECO:0000313" key="1">
    <source>
        <dbReference type="EMBL" id="SVA86156.1"/>
    </source>
</evidence>
<dbReference type="Gene3D" id="2.120.10.10">
    <property type="match status" value="1"/>
</dbReference>
<dbReference type="EMBL" id="UINC01020540">
    <property type="protein sequence ID" value="SVA86156.1"/>
    <property type="molecule type" value="Genomic_DNA"/>
</dbReference>